<dbReference type="PRINTS" id="PR00508">
    <property type="entry name" value="S21N4MTFRASE"/>
</dbReference>
<dbReference type="SMART" id="SM00470">
    <property type="entry name" value="ParB"/>
    <property type="match status" value="1"/>
</dbReference>
<organism evidence="7 8">
    <name type="scientific">Neoroseomonas lacus</name>
    <dbReference type="NCBI Taxonomy" id="287609"/>
    <lineage>
        <taxon>Bacteria</taxon>
        <taxon>Pseudomonadati</taxon>
        <taxon>Pseudomonadota</taxon>
        <taxon>Alphaproteobacteria</taxon>
        <taxon>Acetobacterales</taxon>
        <taxon>Acetobacteraceae</taxon>
        <taxon>Neoroseomonas</taxon>
    </lineage>
</organism>
<proteinExistence type="inferred from homology"/>
<dbReference type="EC" id="2.1.1.-" evidence="5"/>
<dbReference type="InterPro" id="IPR001091">
    <property type="entry name" value="RM_Methyltransferase"/>
</dbReference>
<dbReference type="CDD" id="cd02440">
    <property type="entry name" value="AdoMet_MTases"/>
    <property type="match status" value="1"/>
</dbReference>
<dbReference type="AlphaFoldDB" id="A0A917KNW0"/>
<comment type="similarity">
    <text evidence="1 5">Belongs to the N(4)/N(6)-methyltransferase family.</text>
</comment>
<feature type="domain" description="ParB-like N-terminal" evidence="6">
    <location>
        <begin position="29"/>
        <end position="115"/>
    </location>
</feature>
<evidence type="ECO:0000313" key="8">
    <source>
        <dbReference type="Proteomes" id="UP000661507"/>
    </source>
</evidence>
<keyword evidence="3" id="KW-0808">Transferase</keyword>
<dbReference type="GO" id="GO:0003677">
    <property type="term" value="F:DNA binding"/>
    <property type="evidence" value="ECO:0007669"/>
    <property type="project" value="InterPro"/>
</dbReference>
<dbReference type="InterPro" id="IPR002941">
    <property type="entry name" value="DNA_methylase_N4/N6"/>
</dbReference>
<dbReference type="EMBL" id="BMKW01000006">
    <property type="protein sequence ID" value="GGJ17405.1"/>
    <property type="molecule type" value="Genomic_DNA"/>
</dbReference>
<dbReference type="InterPro" id="IPR029063">
    <property type="entry name" value="SAM-dependent_MTases_sf"/>
</dbReference>
<accession>A0A917KNW0</accession>
<dbReference type="SUPFAM" id="SSF110849">
    <property type="entry name" value="ParB/Sulfiredoxin"/>
    <property type="match status" value="1"/>
</dbReference>
<dbReference type="Gene3D" id="3.40.50.150">
    <property type="entry name" value="Vaccinia Virus protein VP39"/>
    <property type="match status" value="1"/>
</dbReference>
<evidence type="ECO:0000259" key="6">
    <source>
        <dbReference type="SMART" id="SM00470"/>
    </source>
</evidence>
<dbReference type="GO" id="GO:0008170">
    <property type="term" value="F:N-methyltransferase activity"/>
    <property type="evidence" value="ECO:0007669"/>
    <property type="project" value="InterPro"/>
</dbReference>
<dbReference type="RefSeq" id="WP_188967478.1">
    <property type="nucleotide sequence ID" value="NZ_BMKW01000006.1"/>
</dbReference>
<dbReference type="GO" id="GO:0032259">
    <property type="term" value="P:methylation"/>
    <property type="evidence" value="ECO:0007669"/>
    <property type="project" value="UniProtKB-KW"/>
</dbReference>
<evidence type="ECO:0000256" key="1">
    <source>
        <dbReference type="ARBA" id="ARBA00006594"/>
    </source>
</evidence>
<dbReference type="InterPro" id="IPR036086">
    <property type="entry name" value="ParB/Sulfiredoxin_sf"/>
</dbReference>
<dbReference type="InterPro" id="IPR015840">
    <property type="entry name" value="DNA_MeTrfase_ParB"/>
</dbReference>
<dbReference type="Pfam" id="PF02195">
    <property type="entry name" value="ParB_N"/>
    <property type="match status" value="1"/>
</dbReference>
<comment type="catalytic activity">
    <reaction evidence="4">
        <text>a 2'-deoxyadenosine in DNA + S-adenosyl-L-methionine = an N(6)-methyl-2'-deoxyadenosine in DNA + S-adenosyl-L-homocysteine + H(+)</text>
        <dbReference type="Rhea" id="RHEA:15197"/>
        <dbReference type="Rhea" id="RHEA-COMP:12418"/>
        <dbReference type="Rhea" id="RHEA-COMP:12419"/>
        <dbReference type="ChEBI" id="CHEBI:15378"/>
        <dbReference type="ChEBI" id="CHEBI:57856"/>
        <dbReference type="ChEBI" id="CHEBI:59789"/>
        <dbReference type="ChEBI" id="CHEBI:90615"/>
        <dbReference type="ChEBI" id="CHEBI:90616"/>
        <dbReference type="EC" id="2.1.1.72"/>
    </reaction>
</comment>
<sequence>MPKPRARRPQTAEPTTPPQIPQVLAAAVYWRPIETLTPAPRNARTHPEGQLQRLISAIKAFGFTSPILVDEAANVLAGHGRLEAARRLGMAQVPTLQINGLTPAQRRAYVVADNRLAELAGWDRTAPAVELSELVDLGFEIELTGFGMAETDLLILDAEPGEDVEPPIPEPEAGPAVSTPGDLWRLGEKHRLFCGSALEGASYRLLFEGETAQMVFTDPPYNVPIAGHVSGLGKAQHREFAMASGEMTPPEFTKFLDQAFELFSRHSERASTHFICMDWRHSRELLDAARGRYLTRNVCVWAKDNAGMGSLYRSQHEFVWIFQNGPGRTINNVQLGVSGRHRTNIWRYPGMNSMRPGRDQQLAMHPTVKPVAMVADAILDCSNRRGIVLDPFAGSGTTILAAERTGRRSFAIEIHPAYVDLAVRRWQDLTGDSAVFAGDGRTFAEVATARLDQAGKAPLGEGHD</sequence>
<dbReference type="Proteomes" id="UP000661507">
    <property type="component" value="Unassembled WGS sequence"/>
</dbReference>
<evidence type="ECO:0000256" key="3">
    <source>
        <dbReference type="ARBA" id="ARBA00022679"/>
    </source>
</evidence>
<dbReference type="CDD" id="cd16403">
    <property type="entry name" value="ParB_N_like_MT"/>
    <property type="match status" value="1"/>
</dbReference>
<dbReference type="InterPro" id="IPR002052">
    <property type="entry name" value="DNA_methylase_N6_adenine_CS"/>
</dbReference>
<comment type="caution">
    <text evidence="7">The sequence shown here is derived from an EMBL/GenBank/DDBJ whole genome shotgun (WGS) entry which is preliminary data.</text>
</comment>
<evidence type="ECO:0000313" key="7">
    <source>
        <dbReference type="EMBL" id="GGJ17405.1"/>
    </source>
</evidence>
<evidence type="ECO:0000256" key="2">
    <source>
        <dbReference type="ARBA" id="ARBA00022603"/>
    </source>
</evidence>
<reference evidence="7" key="1">
    <citation type="journal article" date="2014" name="Int. J. Syst. Evol. Microbiol.">
        <title>Complete genome sequence of Corynebacterium casei LMG S-19264T (=DSM 44701T), isolated from a smear-ripened cheese.</title>
        <authorList>
            <consortium name="US DOE Joint Genome Institute (JGI-PGF)"/>
            <person name="Walter F."/>
            <person name="Albersmeier A."/>
            <person name="Kalinowski J."/>
            <person name="Ruckert C."/>
        </authorList>
    </citation>
    <scope>NUCLEOTIDE SEQUENCE</scope>
    <source>
        <strain evidence="7">CGMCC 1.3617</strain>
    </source>
</reference>
<keyword evidence="8" id="KW-1185">Reference proteome</keyword>
<dbReference type="PIRSF" id="PIRSF036758">
    <property type="entry name" value="Aden_M_ParB"/>
    <property type="match status" value="1"/>
</dbReference>
<gene>
    <name evidence="7" type="ORF">GCM10011320_25950</name>
</gene>
<protein>
    <recommendedName>
        <fullName evidence="5">Methyltransferase</fullName>
        <ecNumber evidence="5">2.1.1.-</ecNumber>
    </recommendedName>
</protein>
<name>A0A917KNW0_9PROT</name>
<dbReference type="GO" id="GO:0009007">
    <property type="term" value="F:site-specific DNA-methyltransferase (adenine-specific) activity"/>
    <property type="evidence" value="ECO:0007669"/>
    <property type="project" value="UniProtKB-EC"/>
</dbReference>
<dbReference type="Pfam" id="PF01555">
    <property type="entry name" value="N6_N4_Mtase"/>
    <property type="match status" value="1"/>
</dbReference>
<dbReference type="PROSITE" id="PS00092">
    <property type="entry name" value="N6_MTASE"/>
    <property type="match status" value="1"/>
</dbReference>
<keyword evidence="2 7" id="KW-0489">Methyltransferase</keyword>
<dbReference type="Gene3D" id="3.90.1530.10">
    <property type="entry name" value="Conserved hypothetical protein from pyrococcus furiosus pfu- 392566-001, ParB domain"/>
    <property type="match status" value="1"/>
</dbReference>
<dbReference type="InterPro" id="IPR003115">
    <property type="entry name" value="ParB_N"/>
</dbReference>
<reference evidence="7" key="2">
    <citation type="submission" date="2020-09" db="EMBL/GenBank/DDBJ databases">
        <authorList>
            <person name="Sun Q."/>
            <person name="Zhou Y."/>
        </authorList>
    </citation>
    <scope>NUCLEOTIDE SEQUENCE</scope>
    <source>
        <strain evidence="7">CGMCC 1.3617</strain>
    </source>
</reference>
<dbReference type="SUPFAM" id="SSF53335">
    <property type="entry name" value="S-adenosyl-L-methionine-dependent methyltransferases"/>
    <property type="match status" value="1"/>
</dbReference>
<evidence type="ECO:0000256" key="5">
    <source>
        <dbReference type="RuleBase" id="RU362026"/>
    </source>
</evidence>
<evidence type="ECO:0000256" key="4">
    <source>
        <dbReference type="ARBA" id="ARBA00047942"/>
    </source>
</evidence>